<dbReference type="eggNOG" id="COG1020">
    <property type="taxonomic scope" value="Bacteria"/>
</dbReference>
<protein>
    <recommendedName>
        <fullName evidence="1">Carrier domain-containing protein</fullName>
    </recommendedName>
</protein>
<dbReference type="FunFam" id="3.40.50.980:FF:000001">
    <property type="entry name" value="Non-ribosomal peptide synthetase"/>
    <property type="match status" value="1"/>
</dbReference>
<dbReference type="Proteomes" id="UP000000496">
    <property type="component" value="Chromosome gsn.131"/>
</dbReference>
<dbReference type="Gene3D" id="3.30.559.30">
    <property type="entry name" value="Nonribosomal peptide synthetase, condensation domain"/>
    <property type="match status" value="2"/>
</dbReference>
<dbReference type="SUPFAM" id="SSF47336">
    <property type="entry name" value="ACP-like"/>
    <property type="match status" value="1"/>
</dbReference>
<dbReference type="EMBL" id="FR872582">
    <property type="protein sequence ID" value="CCB87881.1"/>
    <property type="molecule type" value="Genomic_DNA"/>
</dbReference>
<dbReference type="CDD" id="cd05930">
    <property type="entry name" value="A_NRPS"/>
    <property type="match status" value="1"/>
</dbReference>
<gene>
    <name evidence="2" type="ordered locus">SNE_A00030</name>
</gene>
<dbReference type="GO" id="GO:0031177">
    <property type="term" value="F:phosphopantetheine binding"/>
    <property type="evidence" value="ECO:0007669"/>
    <property type="project" value="TreeGrafter"/>
</dbReference>
<sequence>MGTGRFQTPEEEHKAQNLQKIYRLILPFKKPDSESFRSQKLCFQNSFSSSLEKKLADFSVTHELSTNNILFAAFQALLFRYSGQNDFVIGVKRQNIVEPFHLHCYEKESFLSLVSRLESSKKNQNIFFQQNSEQYQVLFSFSEEGLNEVNKNLVDLVFFVDEQEDSHTVHIAAARKVFQLATVESMIGHFCTLLESALDHPHRELNVLEYLAEDELRLLNYEFAEGVEENYPDNIICFFEKQVSLSPDEIAIYFQDEALTYAELNNKINQMAHYLKNLGISHGSVVAVSCHHDPDVIVTIFAIIRLGATYLPLDPSYPDTRLNMMIQDAKPEILVTRSSVAEKFSGFSNPIVNLDTDMEKVAKSSSSSVSEQGLAENPVYIIYTSGSTGKPKGIMISYESLPHLCLERKRYYPNKTIAMLTGSISFDVSILTIFHSLMTGGTLCIPDQSERVDGEALIKHMAKFRVNFFMCVPSFYAMMLEKEVPFPKSLEIMSLVGEVIPNSLPPLHAQFAPHVKLFNEYGPCEIALGSNLAQIYDPLTEKISPIHVGKPLPNTEVYVLDANLQLVPIGMRGEICLGGKGLAMGYLNRNNLTAEKFVKVALPGKALTRLYRTGDYGRWLPDGNLEFLGRMDYQVKIRGHRVELGEVEAVLCQHKEIDEAVVKVQKMKDHQDCLVAYFTTIGRKILSVGELRKFLDLLLPKFAVPSHFMQLEYFPRTHNRKIDRKALPIFPVAEVADDKNISHKGVKQTLLEIWKKALNLYNIGPDDNFFDVGGNSLLLANIQTAVKEVLKVNVPIIEYFRYSTINSFAKYLESLKSQDLRKARSS</sequence>
<dbReference type="GO" id="GO:0044550">
    <property type="term" value="P:secondary metabolite biosynthetic process"/>
    <property type="evidence" value="ECO:0007669"/>
    <property type="project" value="TreeGrafter"/>
</dbReference>
<dbReference type="HOGENOM" id="CLU_000022_2_4_0"/>
<dbReference type="SUPFAM" id="SSF56801">
    <property type="entry name" value="Acetyl-CoA synthetase-like"/>
    <property type="match status" value="1"/>
</dbReference>
<feature type="domain" description="Carrier" evidence="1">
    <location>
        <begin position="741"/>
        <end position="816"/>
    </location>
</feature>
<accession>F8L500</accession>
<organism evidence="2 3">
    <name type="scientific">Simkania negevensis (strain ATCC VR-1471 / DSM 27360 / Z)</name>
    <dbReference type="NCBI Taxonomy" id="331113"/>
    <lineage>
        <taxon>Bacteria</taxon>
        <taxon>Pseudomonadati</taxon>
        <taxon>Chlamydiota</taxon>
        <taxon>Chlamydiia</taxon>
        <taxon>Parachlamydiales</taxon>
        <taxon>Simkaniaceae</taxon>
        <taxon>Simkania</taxon>
    </lineage>
</organism>
<evidence type="ECO:0000313" key="3">
    <source>
        <dbReference type="Proteomes" id="UP000000496"/>
    </source>
</evidence>
<evidence type="ECO:0000259" key="1">
    <source>
        <dbReference type="PROSITE" id="PS50075"/>
    </source>
</evidence>
<name>F8L500_SIMNZ</name>
<dbReference type="Pfam" id="PF00501">
    <property type="entry name" value="AMP-binding"/>
    <property type="match status" value="1"/>
</dbReference>
<dbReference type="KEGG" id="sng:SNE_A00030"/>
<reference evidence="2 3" key="2">
    <citation type="journal article" date="2011" name="Mol. Biol. Evol.">
        <title>Unity in variety--the pan-genome of the Chlamydiae.</title>
        <authorList>
            <person name="Collingro A."/>
            <person name="Tischler P."/>
            <person name="Weinmaier T."/>
            <person name="Penz T."/>
            <person name="Heinz E."/>
            <person name="Brunham R.C."/>
            <person name="Read T.D."/>
            <person name="Bavoil P.M."/>
            <person name="Sachse K."/>
            <person name="Kahane S."/>
            <person name="Friedman M.G."/>
            <person name="Rattei T."/>
            <person name="Myers G.S."/>
            <person name="Horn M."/>
        </authorList>
    </citation>
    <scope>NUCLEOTIDE SEQUENCE [LARGE SCALE GENOMIC DNA]</scope>
    <source>
        <strain evidence="3">ATCC VR-1471 / Z</strain>
    </source>
</reference>
<keyword evidence="3" id="KW-1185">Reference proteome</keyword>
<dbReference type="InterPro" id="IPR045851">
    <property type="entry name" value="AMP-bd_C_sf"/>
</dbReference>
<dbReference type="SUPFAM" id="SSF52777">
    <property type="entry name" value="CoA-dependent acyltransferases"/>
    <property type="match status" value="1"/>
</dbReference>
<dbReference type="Gene3D" id="3.30.300.30">
    <property type="match status" value="1"/>
</dbReference>
<dbReference type="Pfam" id="PF00550">
    <property type="entry name" value="PP-binding"/>
    <property type="match status" value="1"/>
</dbReference>
<dbReference type="PANTHER" id="PTHR45527">
    <property type="entry name" value="NONRIBOSOMAL PEPTIDE SYNTHETASE"/>
    <property type="match status" value="1"/>
</dbReference>
<dbReference type="InterPro" id="IPR010071">
    <property type="entry name" value="AA_adenyl_dom"/>
</dbReference>
<dbReference type="InterPro" id="IPR036736">
    <property type="entry name" value="ACP-like_sf"/>
</dbReference>
<dbReference type="PROSITE" id="PS50075">
    <property type="entry name" value="CARRIER"/>
    <property type="match status" value="1"/>
</dbReference>
<dbReference type="AlphaFoldDB" id="F8L500"/>
<dbReference type="GO" id="GO:0043041">
    <property type="term" value="P:amino acid activation for nonribosomal peptide biosynthetic process"/>
    <property type="evidence" value="ECO:0007669"/>
    <property type="project" value="TreeGrafter"/>
</dbReference>
<dbReference type="InterPro" id="IPR020845">
    <property type="entry name" value="AMP-binding_CS"/>
</dbReference>
<dbReference type="STRING" id="331113.SNE_A00030"/>
<dbReference type="PROSITE" id="PS00455">
    <property type="entry name" value="AMP_BINDING"/>
    <property type="match status" value="1"/>
</dbReference>
<dbReference type="InterPro" id="IPR009081">
    <property type="entry name" value="PP-bd_ACP"/>
</dbReference>
<dbReference type="InterPro" id="IPR000873">
    <property type="entry name" value="AMP-dep_synth/lig_dom"/>
</dbReference>
<evidence type="ECO:0000313" key="2">
    <source>
        <dbReference type="EMBL" id="CCB87881.1"/>
    </source>
</evidence>
<dbReference type="NCBIfam" id="TIGR01733">
    <property type="entry name" value="AA-adenyl-dom"/>
    <property type="match status" value="1"/>
</dbReference>
<proteinExistence type="predicted"/>
<dbReference type="Gene3D" id="2.30.38.10">
    <property type="entry name" value="Luciferase, Domain 3"/>
    <property type="match status" value="1"/>
</dbReference>
<reference key="1">
    <citation type="journal article" date="2011" name="Mol. Biol. Evol.">
        <title>Unity in variety -- the pan-genome of the Chlamydiae.</title>
        <authorList>
            <person name="Collingro A."/>
            <person name="Tischler P."/>
            <person name="Weinmaier T."/>
            <person name="Penz T."/>
            <person name="Heinz E."/>
            <person name="Brunham R.C."/>
            <person name="Read T.D."/>
            <person name="Bavoil P.M."/>
            <person name="Sachse K."/>
            <person name="Kahane S."/>
            <person name="Friedman M.G."/>
            <person name="Rattei T."/>
            <person name="Myers G.S.A."/>
            <person name="Horn M."/>
        </authorList>
    </citation>
    <scope>NUCLEOTIDE SEQUENCE</scope>
    <source>
        <strain>Z</strain>
    </source>
</reference>
<dbReference type="Gene3D" id="1.10.1200.10">
    <property type="entry name" value="ACP-like"/>
    <property type="match status" value="1"/>
</dbReference>
<dbReference type="GO" id="GO:0005737">
    <property type="term" value="C:cytoplasm"/>
    <property type="evidence" value="ECO:0007669"/>
    <property type="project" value="TreeGrafter"/>
</dbReference>
<dbReference type="PANTHER" id="PTHR45527:SF1">
    <property type="entry name" value="FATTY ACID SYNTHASE"/>
    <property type="match status" value="1"/>
</dbReference>
<dbReference type="Gene3D" id="3.40.50.980">
    <property type="match status" value="2"/>
</dbReference>